<keyword evidence="7 8" id="KW-0472">Membrane</keyword>
<dbReference type="Gene3D" id="1.20.1560.10">
    <property type="entry name" value="ABC transporter type 1, transmembrane domain"/>
    <property type="match status" value="1"/>
</dbReference>
<dbReference type="InterPro" id="IPR011527">
    <property type="entry name" value="ABC1_TM_dom"/>
</dbReference>
<dbReference type="GO" id="GO:0140359">
    <property type="term" value="F:ABC-type transporter activity"/>
    <property type="evidence" value="ECO:0007669"/>
    <property type="project" value="InterPro"/>
</dbReference>
<evidence type="ECO:0000256" key="4">
    <source>
        <dbReference type="ARBA" id="ARBA00022741"/>
    </source>
</evidence>
<dbReference type="RefSeq" id="WP_353947917.1">
    <property type="nucleotide sequence ID" value="NZ_CP159510.1"/>
</dbReference>
<dbReference type="InterPro" id="IPR017871">
    <property type="entry name" value="ABC_transporter-like_CS"/>
</dbReference>
<dbReference type="GO" id="GO:0034040">
    <property type="term" value="F:ATPase-coupled lipid transmembrane transporter activity"/>
    <property type="evidence" value="ECO:0007669"/>
    <property type="project" value="TreeGrafter"/>
</dbReference>
<gene>
    <name evidence="11" type="ORF">ABNN70_11955</name>
</gene>
<keyword evidence="4" id="KW-0547">Nucleotide-binding</keyword>
<dbReference type="PROSITE" id="PS00211">
    <property type="entry name" value="ABC_TRANSPORTER_1"/>
    <property type="match status" value="1"/>
</dbReference>
<dbReference type="CDD" id="cd03254">
    <property type="entry name" value="ABCC_Glucan_exporter_like"/>
    <property type="match status" value="1"/>
</dbReference>
<dbReference type="SUPFAM" id="SSF90123">
    <property type="entry name" value="ABC transporter transmembrane region"/>
    <property type="match status" value="1"/>
</dbReference>
<accession>A0AAU8IDU7</accession>
<proteinExistence type="predicted"/>
<feature type="transmembrane region" description="Helical" evidence="8">
    <location>
        <begin position="145"/>
        <end position="168"/>
    </location>
</feature>
<dbReference type="Pfam" id="PF00005">
    <property type="entry name" value="ABC_tran"/>
    <property type="match status" value="1"/>
</dbReference>
<dbReference type="InterPro" id="IPR003593">
    <property type="entry name" value="AAA+_ATPase"/>
</dbReference>
<dbReference type="FunFam" id="3.40.50.300:FF:000287">
    <property type="entry name" value="Multidrug ABC transporter ATP-binding protein"/>
    <property type="match status" value="1"/>
</dbReference>
<reference evidence="11" key="1">
    <citation type="submission" date="2024-06" db="EMBL/GenBank/DDBJ databases">
        <authorList>
            <person name="Fan A."/>
            <person name="Zhang F.Y."/>
            <person name="Zhang L."/>
        </authorList>
    </citation>
    <scope>NUCLEOTIDE SEQUENCE</scope>
    <source>
        <strain evidence="11">Y61</strain>
    </source>
</reference>
<dbReference type="SUPFAM" id="SSF52540">
    <property type="entry name" value="P-loop containing nucleoside triphosphate hydrolases"/>
    <property type="match status" value="1"/>
</dbReference>
<evidence type="ECO:0000256" key="5">
    <source>
        <dbReference type="ARBA" id="ARBA00022840"/>
    </source>
</evidence>
<feature type="domain" description="ABC transmembrane type-1" evidence="10">
    <location>
        <begin position="33"/>
        <end position="318"/>
    </location>
</feature>
<dbReference type="SMART" id="SM00382">
    <property type="entry name" value="AAA"/>
    <property type="match status" value="1"/>
</dbReference>
<protein>
    <submittedName>
        <fullName evidence="11">ABC transporter transmembrane domain-containing protein</fullName>
    </submittedName>
</protein>
<comment type="subcellular location">
    <subcellularLocation>
        <location evidence="1">Cell membrane</location>
        <topology evidence="1">Multi-pass membrane protein</topology>
    </subcellularLocation>
</comment>
<dbReference type="GO" id="GO:0005524">
    <property type="term" value="F:ATP binding"/>
    <property type="evidence" value="ECO:0007669"/>
    <property type="project" value="UniProtKB-KW"/>
</dbReference>
<dbReference type="PANTHER" id="PTHR24221">
    <property type="entry name" value="ATP-BINDING CASSETTE SUB-FAMILY B"/>
    <property type="match status" value="1"/>
</dbReference>
<dbReference type="AlphaFoldDB" id="A0AAU8IDU7"/>
<sequence length="598" mass="67449">MRAELVRQQKHRADKHVMRRLIAYLMDFKKSLALAFGMLLIATAADVFGPIIMKIFIDDYLTPRHFPWGPLTLLAAGFIGLYAISALFNYFQLLSFQKIALNVIQKMRVDVFSKVQYLGLTFFDQTPGGSLVSRITNDTEAIKELYVSVLSAFISSGIMIIGIFVGMFILDVRLALICLILMPFLTGLTWIYGKLSSKVYRTTRVKLSQLNAKLNESLQGMAMIQAMRQERRLRREFGKINADHKSAMLKSVRLNALMLRSAVYSVYLIGLMMILSFFGIQSFDHVVQIGVLYAFINYLDRFFDPVNTIMQQLNIFQQALVSAERVFGLLDDDRMAPVQIGTESPSIREGKVEFRHVTFSYDGTTDILKNITFTANPGETVALVGHTGSGKSSIINLLMRFYPVIHGDIYIDGKPLPTFSDNELRNRIGLVLQDSFMFVGDVADNIRLSHQVSDDAVKKAAKFVQADQFIEKLPDKYHEVIGERGATFSSGQRQLLSFARTMALNPKILVLDEATASVDTETEEAIQSALEKMRRGRTTIAIAHRLSTIQDADQILVLHQGEIVERGTHQSLLKEKGLYYKMYQLQHGRMAKGTSLMQ</sequence>
<dbReference type="InterPro" id="IPR003439">
    <property type="entry name" value="ABC_transporter-like_ATP-bd"/>
</dbReference>
<dbReference type="GO" id="GO:0016887">
    <property type="term" value="F:ATP hydrolysis activity"/>
    <property type="evidence" value="ECO:0007669"/>
    <property type="project" value="InterPro"/>
</dbReference>
<evidence type="ECO:0000256" key="3">
    <source>
        <dbReference type="ARBA" id="ARBA00022692"/>
    </source>
</evidence>
<dbReference type="Gene3D" id="3.40.50.300">
    <property type="entry name" value="P-loop containing nucleotide triphosphate hydrolases"/>
    <property type="match status" value="1"/>
</dbReference>
<keyword evidence="5" id="KW-0067">ATP-binding</keyword>
<evidence type="ECO:0000259" key="10">
    <source>
        <dbReference type="PROSITE" id="PS50929"/>
    </source>
</evidence>
<evidence type="ECO:0000313" key="11">
    <source>
        <dbReference type="EMBL" id="XCJ16379.1"/>
    </source>
</evidence>
<feature type="transmembrane region" description="Helical" evidence="8">
    <location>
        <begin position="257"/>
        <end position="280"/>
    </location>
</feature>
<dbReference type="CDD" id="cd18544">
    <property type="entry name" value="ABC_6TM_TmrA_like"/>
    <property type="match status" value="1"/>
</dbReference>
<evidence type="ECO:0000256" key="7">
    <source>
        <dbReference type="ARBA" id="ARBA00023136"/>
    </source>
</evidence>
<dbReference type="InterPro" id="IPR039421">
    <property type="entry name" value="Type_1_exporter"/>
</dbReference>
<evidence type="ECO:0000259" key="9">
    <source>
        <dbReference type="PROSITE" id="PS50893"/>
    </source>
</evidence>
<keyword evidence="6 8" id="KW-1133">Transmembrane helix</keyword>
<keyword evidence="2" id="KW-0813">Transport</keyword>
<keyword evidence="3 8" id="KW-0812">Transmembrane</keyword>
<dbReference type="PANTHER" id="PTHR24221:SF430">
    <property type="entry name" value="MULTIDRUG RESISTANCE ABC TRANSPORTER ATP-BINDING_PERMEASE PROTEIN YHEH-RELATED"/>
    <property type="match status" value="1"/>
</dbReference>
<evidence type="ECO:0000256" key="2">
    <source>
        <dbReference type="ARBA" id="ARBA00022448"/>
    </source>
</evidence>
<dbReference type="Pfam" id="PF00664">
    <property type="entry name" value="ABC_membrane"/>
    <property type="match status" value="1"/>
</dbReference>
<dbReference type="GO" id="GO:0005886">
    <property type="term" value="C:plasma membrane"/>
    <property type="evidence" value="ECO:0007669"/>
    <property type="project" value="UniProtKB-SubCell"/>
</dbReference>
<feature type="domain" description="ABC transporter" evidence="9">
    <location>
        <begin position="352"/>
        <end position="585"/>
    </location>
</feature>
<feature type="transmembrane region" description="Helical" evidence="8">
    <location>
        <begin position="68"/>
        <end position="91"/>
    </location>
</feature>
<evidence type="ECO:0000256" key="1">
    <source>
        <dbReference type="ARBA" id="ARBA00004651"/>
    </source>
</evidence>
<dbReference type="EMBL" id="CP159510">
    <property type="protein sequence ID" value="XCJ16379.1"/>
    <property type="molecule type" value="Genomic_DNA"/>
</dbReference>
<dbReference type="InterPro" id="IPR027417">
    <property type="entry name" value="P-loop_NTPase"/>
</dbReference>
<dbReference type="PROSITE" id="PS50929">
    <property type="entry name" value="ABC_TM1F"/>
    <property type="match status" value="1"/>
</dbReference>
<evidence type="ECO:0000256" key="6">
    <source>
        <dbReference type="ARBA" id="ARBA00022989"/>
    </source>
</evidence>
<organism evidence="11">
    <name type="scientific">Sporolactobacillus sp. Y61</name>
    <dbReference type="NCBI Taxonomy" id="3160863"/>
    <lineage>
        <taxon>Bacteria</taxon>
        <taxon>Bacillati</taxon>
        <taxon>Bacillota</taxon>
        <taxon>Bacilli</taxon>
        <taxon>Bacillales</taxon>
        <taxon>Sporolactobacillaceae</taxon>
        <taxon>Sporolactobacillus</taxon>
    </lineage>
</organism>
<name>A0AAU8IDU7_9BACL</name>
<dbReference type="InterPro" id="IPR036640">
    <property type="entry name" value="ABC1_TM_sf"/>
</dbReference>
<feature type="transmembrane region" description="Helical" evidence="8">
    <location>
        <begin position="174"/>
        <end position="193"/>
    </location>
</feature>
<dbReference type="PROSITE" id="PS50893">
    <property type="entry name" value="ABC_TRANSPORTER_2"/>
    <property type="match status" value="1"/>
</dbReference>
<evidence type="ECO:0000256" key="8">
    <source>
        <dbReference type="SAM" id="Phobius"/>
    </source>
</evidence>